<accession>A0A8G0KWN3</accession>
<dbReference type="Proteomes" id="UP000824721">
    <property type="component" value="Chromosome"/>
</dbReference>
<organism evidence="1">
    <name type="scientific">Flavobacterium columnare</name>
    <dbReference type="NCBI Taxonomy" id="996"/>
    <lineage>
        <taxon>Bacteria</taxon>
        <taxon>Pseudomonadati</taxon>
        <taxon>Bacteroidota</taxon>
        <taxon>Flavobacteriia</taxon>
        <taxon>Flavobacteriales</taxon>
        <taxon>Flavobacteriaceae</taxon>
        <taxon>Flavobacterium</taxon>
    </lineage>
</organism>
<protein>
    <submittedName>
        <fullName evidence="1">Uncharacterized protein</fullName>
    </submittedName>
</protein>
<gene>
    <name evidence="1" type="ORF">JJC05_01540</name>
</gene>
<reference evidence="1" key="1">
    <citation type="submission" date="2020-12" db="EMBL/GenBank/DDBJ databases">
        <title>Genome sequencing of genetic groups of Flavobacterium columnare.</title>
        <authorList>
            <person name="Waldbieser G.C."/>
            <person name="Griffin M.J."/>
            <person name="LaFrentz B.R."/>
        </authorList>
    </citation>
    <scope>NUCLEOTIDE SEQUENCE</scope>
    <source>
        <strain evidence="1">90-106</strain>
    </source>
</reference>
<proteinExistence type="predicted"/>
<dbReference type="AlphaFoldDB" id="A0A8G0KWN3"/>
<evidence type="ECO:0000313" key="1">
    <source>
        <dbReference type="EMBL" id="QYS89134.1"/>
    </source>
</evidence>
<dbReference type="KEGG" id="fdv:JJC05_01540"/>
<sequence>MAKKIFKPFSKDLSCIVPSLEMENKRMDYKESCQRDLQKLWNEIYDMTLNLPLAQLHECHSKIRQLHQQVVRTPNESVNFEDDLSISFVFVENQLSQYISECLQGTPQQNINTQKIASLIRDYRVFQPLAQKKHSVSLERVHSILEDNFQDSSLTKLFDLLLKGSKDTQTKVITFF</sequence>
<dbReference type="EMBL" id="CP067378">
    <property type="protein sequence ID" value="QYS89134.1"/>
    <property type="molecule type" value="Genomic_DNA"/>
</dbReference>
<name>A0A8G0KWN3_9FLAO</name>